<dbReference type="OrthoDB" id="953642at2"/>
<dbReference type="Proteomes" id="UP000061382">
    <property type="component" value="Chromosome"/>
</dbReference>
<evidence type="ECO:0000259" key="1">
    <source>
        <dbReference type="Pfam" id="PF03724"/>
    </source>
</evidence>
<gene>
    <name evidence="2" type="ORF">DC20_03530</name>
</gene>
<accession>A0A0P0C4W7</accession>
<dbReference type="RefSeq" id="WP_062542572.1">
    <property type="nucleotide sequence ID" value="NZ_CP012643.1"/>
</dbReference>
<dbReference type="Pfam" id="PF03724">
    <property type="entry name" value="META"/>
    <property type="match status" value="1"/>
</dbReference>
<keyword evidence="3" id="KW-1185">Reference proteome</keyword>
<dbReference type="PATRIC" id="fig|512763.3.peg.786"/>
<dbReference type="KEGG" id="rti:DC20_03530"/>
<dbReference type="InterPro" id="IPR005184">
    <property type="entry name" value="DUF306_Meta_HslJ"/>
</dbReference>
<name>A0A0P0C4W7_9BACT</name>
<dbReference type="STRING" id="512763.DC20_03530"/>
<dbReference type="InterPro" id="IPR038670">
    <property type="entry name" value="HslJ-like_sf"/>
</dbReference>
<sequence length="174" mass="19418">MKHLLSFTYLPVRVVLVLLSFISFWGCADSTDDPALSLQGSWMLSQEEPAAYNNFAAPDYGMCSDLIFTKEEDPAETGKFWGYKMNGKLPANSYSGNYQVSEEALFNQTGKLNFVNLVTTEVNATPDVRQFESYYLQALRDVDTFEVKNDVLTLSSSEKNVKLVFVRGASSCGN</sequence>
<dbReference type="EMBL" id="CP012643">
    <property type="protein sequence ID" value="ALI98222.1"/>
    <property type="molecule type" value="Genomic_DNA"/>
</dbReference>
<organism evidence="2 3">
    <name type="scientific">Rufibacter tibetensis</name>
    <dbReference type="NCBI Taxonomy" id="512763"/>
    <lineage>
        <taxon>Bacteria</taxon>
        <taxon>Pseudomonadati</taxon>
        <taxon>Bacteroidota</taxon>
        <taxon>Cytophagia</taxon>
        <taxon>Cytophagales</taxon>
        <taxon>Hymenobacteraceae</taxon>
        <taxon>Rufibacter</taxon>
    </lineage>
</organism>
<dbReference type="Gene3D" id="2.40.128.270">
    <property type="match status" value="1"/>
</dbReference>
<protein>
    <recommendedName>
        <fullName evidence="1">DUF306 domain-containing protein</fullName>
    </recommendedName>
</protein>
<evidence type="ECO:0000313" key="2">
    <source>
        <dbReference type="EMBL" id="ALI98222.1"/>
    </source>
</evidence>
<proteinExistence type="predicted"/>
<reference evidence="2 3" key="1">
    <citation type="submission" date="2015-08" db="EMBL/GenBank/DDBJ databases">
        <title>Complete genome sequence of Rufibacter tibetensis strain 1351t, a radiation-resistant bacterium from tibet plateau.</title>
        <authorList>
            <person name="Dai J."/>
        </authorList>
    </citation>
    <scope>NUCLEOTIDE SEQUENCE [LARGE SCALE GENOMIC DNA]</scope>
    <source>
        <strain evidence="2 3">1351</strain>
    </source>
</reference>
<feature type="domain" description="DUF306" evidence="1">
    <location>
        <begin position="78"/>
        <end position="165"/>
    </location>
</feature>
<evidence type="ECO:0000313" key="3">
    <source>
        <dbReference type="Proteomes" id="UP000061382"/>
    </source>
</evidence>
<dbReference type="AlphaFoldDB" id="A0A0P0C4W7"/>